<evidence type="ECO:0000313" key="7">
    <source>
        <dbReference type="EMBL" id="MST56461.1"/>
    </source>
</evidence>
<dbReference type="InterPro" id="IPR018385">
    <property type="entry name" value="C4_dicarb_anaerob_car-like"/>
</dbReference>
<evidence type="ECO:0000313" key="8">
    <source>
        <dbReference type="Proteomes" id="UP000473699"/>
    </source>
</evidence>
<feature type="transmembrane region" description="Helical" evidence="6">
    <location>
        <begin position="388"/>
        <end position="415"/>
    </location>
</feature>
<comment type="subcellular location">
    <subcellularLocation>
        <location evidence="1">Cell membrane</location>
        <topology evidence="1">Multi-pass membrane protein</topology>
    </subcellularLocation>
</comment>
<evidence type="ECO:0000256" key="3">
    <source>
        <dbReference type="ARBA" id="ARBA00022692"/>
    </source>
</evidence>
<feature type="transmembrane region" description="Helical" evidence="6">
    <location>
        <begin position="21"/>
        <end position="39"/>
    </location>
</feature>
<feature type="transmembrane region" description="Helical" evidence="6">
    <location>
        <begin position="356"/>
        <end position="376"/>
    </location>
</feature>
<feature type="transmembrane region" description="Helical" evidence="6">
    <location>
        <begin position="450"/>
        <end position="468"/>
    </location>
</feature>
<feature type="transmembrane region" description="Helical" evidence="6">
    <location>
        <begin position="145"/>
        <end position="161"/>
    </location>
</feature>
<comment type="caution">
    <text evidence="7">The sequence shown here is derived from an EMBL/GenBank/DDBJ whole genome shotgun (WGS) entry which is preliminary data.</text>
</comment>
<dbReference type="Pfam" id="PF03606">
    <property type="entry name" value="DcuC"/>
    <property type="match status" value="1"/>
</dbReference>
<evidence type="ECO:0000256" key="6">
    <source>
        <dbReference type="SAM" id="Phobius"/>
    </source>
</evidence>
<dbReference type="PANTHER" id="PTHR43652:SF2">
    <property type="entry name" value="BASIC AMINO ACID ANTIPORTER YFCC-RELATED"/>
    <property type="match status" value="1"/>
</dbReference>
<feature type="transmembrane region" description="Helical" evidence="6">
    <location>
        <begin position="316"/>
        <end position="336"/>
    </location>
</feature>
<name>A0A6L5YDW4_9BACT</name>
<feature type="transmembrane region" description="Helical" evidence="6">
    <location>
        <begin position="84"/>
        <end position="102"/>
    </location>
</feature>
<dbReference type="InterPro" id="IPR051679">
    <property type="entry name" value="DASS-Related_Transporters"/>
</dbReference>
<dbReference type="GO" id="GO:0005886">
    <property type="term" value="C:plasma membrane"/>
    <property type="evidence" value="ECO:0007669"/>
    <property type="project" value="UniProtKB-SubCell"/>
</dbReference>
<evidence type="ECO:0000256" key="4">
    <source>
        <dbReference type="ARBA" id="ARBA00022989"/>
    </source>
</evidence>
<feature type="transmembrane region" description="Helical" evidence="6">
    <location>
        <begin position="421"/>
        <end position="438"/>
    </location>
</feature>
<keyword evidence="4 6" id="KW-1133">Transmembrane helix</keyword>
<evidence type="ECO:0000256" key="5">
    <source>
        <dbReference type="ARBA" id="ARBA00023136"/>
    </source>
</evidence>
<keyword evidence="2" id="KW-1003">Cell membrane</keyword>
<evidence type="ECO:0000256" key="2">
    <source>
        <dbReference type="ARBA" id="ARBA00022475"/>
    </source>
</evidence>
<dbReference type="AlphaFoldDB" id="A0A6L5YDW4"/>
<accession>A0A6L5YDW4</accession>
<dbReference type="EMBL" id="VUNH01000012">
    <property type="protein sequence ID" value="MST56461.1"/>
    <property type="molecule type" value="Genomic_DNA"/>
</dbReference>
<keyword evidence="8" id="KW-1185">Reference proteome</keyword>
<feature type="transmembrane region" description="Helical" evidence="6">
    <location>
        <begin position="263"/>
        <end position="281"/>
    </location>
</feature>
<evidence type="ECO:0000256" key="1">
    <source>
        <dbReference type="ARBA" id="ARBA00004651"/>
    </source>
</evidence>
<dbReference type="PANTHER" id="PTHR43652">
    <property type="entry name" value="BASIC AMINO ACID ANTIPORTER YFCC-RELATED"/>
    <property type="match status" value="1"/>
</dbReference>
<organism evidence="7 8">
    <name type="scientific">Pyramidobacter porci</name>
    <dbReference type="NCBI Taxonomy" id="2605789"/>
    <lineage>
        <taxon>Bacteria</taxon>
        <taxon>Thermotogati</taxon>
        <taxon>Synergistota</taxon>
        <taxon>Synergistia</taxon>
        <taxon>Synergistales</taxon>
        <taxon>Dethiosulfovibrionaceae</taxon>
        <taxon>Pyramidobacter</taxon>
    </lineage>
</organism>
<dbReference type="RefSeq" id="WP_154529539.1">
    <property type="nucleotide sequence ID" value="NZ_JAXDZJ010000113.1"/>
</dbReference>
<gene>
    <name evidence="7" type="ORF">FYJ74_10530</name>
</gene>
<sequence>MAEEVKKAEASAAKPKKAMNTLVIIFSVVVIACLATWIIPAGEFNRVKVGSRSVVDAASFHWVEKSPVNPLLIPLHIAKGAKSAVDLLFMLLCSGAAFAVVIKSGAMHSSIGTLALKYRERKSMFVLSMFVLFCFIMLTRGLVEFVAFAPVLVMICLALGLDSVTAVAIMTGGTAVGFATGMLQPSTTLIAQELAGLPPFSGLWYRAICFGLYMILTGFLIWRYTVKIGKDPAASPMYDLDRAENLGDSDAIKAYGPMDPRKWLVTLATVAAMVLMVYGSIRWKWKYQELSATFIGLAIVAGLCARMKPAEISKTFVDGAKTMVMVFFLVAAARAISSILTDGRVLDTIVYALGEALKLVPAVLQAPAMFIANLLINTVIPSGSGQAAAVMPIMLPLADIIGMTRQTAILAFNFGDGFCNWVIPTSSALMAVLGIVNMPFERWMKYSWRVFLWWVALGCVLVSVAQMIELA</sequence>
<dbReference type="Proteomes" id="UP000473699">
    <property type="component" value="Unassembled WGS sequence"/>
</dbReference>
<proteinExistence type="predicted"/>
<keyword evidence="5 6" id="KW-0472">Membrane</keyword>
<reference evidence="7 8" key="1">
    <citation type="submission" date="2019-08" db="EMBL/GenBank/DDBJ databases">
        <title>In-depth cultivation of the pig gut microbiome towards novel bacterial diversity and tailored functional studies.</title>
        <authorList>
            <person name="Wylensek D."/>
            <person name="Hitch T.C.A."/>
            <person name="Clavel T."/>
        </authorList>
    </citation>
    <scope>NUCLEOTIDE SEQUENCE [LARGE SCALE GENOMIC DNA]</scope>
    <source>
        <strain evidence="7 8">SM-530-WT-4B</strain>
    </source>
</reference>
<feature type="transmembrane region" description="Helical" evidence="6">
    <location>
        <begin position="123"/>
        <end position="139"/>
    </location>
</feature>
<protein>
    <submittedName>
        <fullName evidence="7">YfcC family protein</fullName>
    </submittedName>
</protein>
<dbReference type="PROSITE" id="PS51257">
    <property type="entry name" value="PROKAR_LIPOPROTEIN"/>
    <property type="match status" value="1"/>
</dbReference>
<keyword evidence="3 6" id="KW-0812">Transmembrane</keyword>
<feature type="transmembrane region" description="Helical" evidence="6">
    <location>
        <begin position="203"/>
        <end position="222"/>
    </location>
</feature>
<feature type="transmembrane region" description="Helical" evidence="6">
    <location>
        <begin position="287"/>
        <end position="304"/>
    </location>
</feature>